<evidence type="ECO:0000256" key="1">
    <source>
        <dbReference type="ARBA" id="ARBA00022737"/>
    </source>
</evidence>
<comment type="caution">
    <text evidence="4">The sequence shown here is derived from an EMBL/GenBank/DDBJ whole genome shotgun (WGS) entry which is preliminary data.</text>
</comment>
<accession>A0A928Z827</accession>
<evidence type="ECO:0000313" key="5">
    <source>
        <dbReference type="Proteomes" id="UP000621799"/>
    </source>
</evidence>
<dbReference type="InterPro" id="IPR013105">
    <property type="entry name" value="TPR_2"/>
</dbReference>
<evidence type="ECO:0000256" key="3">
    <source>
        <dbReference type="PROSITE-ProRule" id="PRU00339"/>
    </source>
</evidence>
<name>A0A928Z827_9CYAN</name>
<dbReference type="Pfam" id="PF07719">
    <property type="entry name" value="TPR_2"/>
    <property type="match status" value="1"/>
</dbReference>
<keyword evidence="2 3" id="KW-0802">TPR repeat</keyword>
<feature type="repeat" description="TPR" evidence="3">
    <location>
        <begin position="22"/>
        <end position="55"/>
    </location>
</feature>
<evidence type="ECO:0000313" key="4">
    <source>
        <dbReference type="EMBL" id="MBE9040104.1"/>
    </source>
</evidence>
<dbReference type="Proteomes" id="UP000621799">
    <property type="component" value="Unassembled WGS sequence"/>
</dbReference>
<dbReference type="EMBL" id="JADEXN010000056">
    <property type="protein sequence ID" value="MBE9040104.1"/>
    <property type="molecule type" value="Genomic_DNA"/>
</dbReference>
<dbReference type="PROSITE" id="PS50005">
    <property type="entry name" value="TPR"/>
    <property type="match status" value="1"/>
</dbReference>
<dbReference type="InterPro" id="IPR019734">
    <property type="entry name" value="TPR_rpt"/>
</dbReference>
<protein>
    <submittedName>
        <fullName evidence="4">Tetratricopeptide repeat protein</fullName>
    </submittedName>
</protein>
<gene>
    <name evidence="4" type="ORF">IQ235_04765</name>
</gene>
<organism evidence="4 5">
    <name type="scientific">Zarconia navalis LEGE 11467</name>
    <dbReference type="NCBI Taxonomy" id="1828826"/>
    <lineage>
        <taxon>Bacteria</taxon>
        <taxon>Bacillati</taxon>
        <taxon>Cyanobacteriota</taxon>
        <taxon>Cyanophyceae</taxon>
        <taxon>Oscillatoriophycideae</taxon>
        <taxon>Oscillatoriales</taxon>
        <taxon>Oscillatoriales incertae sedis</taxon>
        <taxon>Zarconia</taxon>
        <taxon>Zarconia navalis</taxon>
    </lineage>
</organism>
<dbReference type="SUPFAM" id="SSF48452">
    <property type="entry name" value="TPR-like"/>
    <property type="match status" value="1"/>
</dbReference>
<sequence>MKLTCLSNNNSVTTEVSYGFNPLAWNNFGVALVGSQQYEEALNAFEQALALNPTLAIARMNANCVRSLLGHQFQETSDAA</sequence>
<dbReference type="RefSeq" id="WP_264320362.1">
    <property type="nucleotide sequence ID" value="NZ_JADEXN010000056.1"/>
</dbReference>
<evidence type="ECO:0000256" key="2">
    <source>
        <dbReference type="ARBA" id="ARBA00022803"/>
    </source>
</evidence>
<dbReference type="InterPro" id="IPR011990">
    <property type="entry name" value="TPR-like_helical_dom_sf"/>
</dbReference>
<keyword evidence="1" id="KW-0677">Repeat</keyword>
<proteinExistence type="predicted"/>
<dbReference type="PROSITE" id="PS50293">
    <property type="entry name" value="TPR_REGION"/>
    <property type="match status" value="1"/>
</dbReference>
<dbReference type="AlphaFoldDB" id="A0A928Z827"/>
<keyword evidence="5" id="KW-1185">Reference proteome</keyword>
<reference evidence="4" key="1">
    <citation type="submission" date="2020-10" db="EMBL/GenBank/DDBJ databases">
        <authorList>
            <person name="Castelo-Branco R."/>
            <person name="Eusebio N."/>
            <person name="Adriana R."/>
            <person name="Vieira A."/>
            <person name="Brugerolle De Fraissinette N."/>
            <person name="Rezende De Castro R."/>
            <person name="Schneider M.P."/>
            <person name="Vasconcelos V."/>
            <person name="Leao P.N."/>
        </authorList>
    </citation>
    <scope>NUCLEOTIDE SEQUENCE</scope>
    <source>
        <strain evidence="4">LEGE 11467</strain>
    </source>
</reference>
<dbReference type="SMART" id="SM00028">
    <property type="entry name" value="TPR"/>
    <property type="match status" value="1"/>
</dbReference>
<dbReference type="Gene3D" id="1.25.40.10">
    <property type="entry name" value="Tetratricopeptide repeat domain"/>
    <property type="match status" value="1"/>
</dbReference>